<dbReference type="PANTHER" id="PTHR30501:SF2">
    <property type="entry name" value="UPF0597 PROTEIN YHAM"/>
    <property type="match status" value="1"/>
</dbReference>
<sequence>MNLEDVIVETLKKEVVPAIGCTEPVAVALACAKARELLNTKEATDIHVSVSPNIYKNGLAVGVPPTDEVGLYIAAALGFIGGESKKGLQLLESIEKEEIELAKELLESGKLRLDIKDTREKVYIEVKLNTNEGFSRVIIKGKHNQFVYLERQGEVVENLQENATEAIDRGESIYNLKISTIIESIEKTPHQRIAFMLEGLSMNEEVAMSGLTKKVGLGVGYTLHQNMKRGILSYDLMNYAKVLTAAASDARMSGLKLPVMSSNGSGNNGLTAILPIVAYKRIFDVPEEKLAKALAMSHMMNSYIKHYIGRLSALCGCGVAAGTGAGVAIVWLMGGKMDEIEGVIKNVLGDISGMICDGAKVGCALKLSTSASAAVQAALLAIDHQIIPAGNGIIAETAEDTIKNLKRLSYEGMDKADEVILKVMQKSQRIRSA</sequence>
<dbReference type="PIRSF" id="PIRSF006054">
    <property type="entry name" value="UCP006054"/>
    <property type="match status" value="1"/>
</dbReference>
<dbReference type="EMBL" id="FZOJ01000030">
    <property type="protein sequence ID" value="SNS96702.1"/>
    <property type="molecule type" value="Genomic_DNA"/>
</dbReference>
<name>A0A239ITI9_9FIRM</name>
<dbReference type="HAMAP" id="MF_01845">
    <property type="entry name" value="UPF0597"/>
    <property type="match status" value="1"/>
</dbReference>
<gene>
    <name evidence="3" type="ORF">SAMN05446037_103036</name>
</gene>
<evidence type="ECO:0000313" key="3">
    <source>
        <dbReference type="EMBL" id="SNS96702.1"/>
    </source>
</evidence>
<feature type="domain" description="Serine dehydratase-like alpha subunit" evidence="2">
    <location>
        <begin position="86"/>
        <end position="422"/>
    </location>
</feature>
<evidence type="ECO:0000259" key="2">
    <source>
        <dbReference type="Pfam" id="PF03313"/>
    </source>
</evidence>
<dbReference type="GO" id="GO:0019450">
    <property type="term" value="P:L-cysteine catabolic process to pyruvate"/>
    <property type="evidence" value="ECO:0007669"/>
    <property type="project" value="TreeGrafter"/>
</dbReference>
<dbReference type="InterPro" id="IPR021144">
    <property type="entry name" value="UPF0597"/>
</dbReference>
<proteinExistence type="inferred from homology"/>
<dbReference type="AlphaFoldDB" id="A0A239ITI9"/>
<evidence type="ECO:0000313" key="4">
    <source>
        <dbReference type="Proteomes" id="UP000198304"/>
    </source>
</evidence>
<dbReference type="OrthoDB" id="41906at2"/>
<organism evidence="3 4">
    <name type="scientific">Anaerovirgula multivorans</name>
    <dbReference type="NCBI Taxonomy" id="312168"/>
    <lineage>
        <taxon>Bacteria</taxon>
        <taxon>Bacillati</taxon>
        <taxon>Bacillota</taxon>
        <taxon>Clostridia</taxon>
        <taxon>Peptostreptococcales</taxon>
        <taxon>Natronincolaceae</taxon>
        <taxon>Anaerovirgula</taxon>
    </lineage>
</organism>
<dbReference type="GO" id="GO:0080146">
    <property type="term" value="F:L-cysteine desulfhydrase activity"/>
    <property type="evidence" value="ECO:0007669"/>
    <property type="project" value="TreeGrafter"/>
</dbReference>
<evidence type="ECO:0000256" key="1">
    <source>
        <dbReference type="HAMAP-Rule" id="MF_01845"/>
    </source>
</evidence>
<keyword evidence="4" id="KW-1185">Reference proteome</keyword>
<accession>A0A239ITI9</accession>
<reference evidence="3 4" key="1">
    <citation type="submission" date="2017-06" db="EMBL/GenBank/DDBJ databases">
        <authorList>
            <person name="Kim H.J."/>
            <person name="Triplett B.A."/>
        </authorList>
    </citation>
    <scope>NUCLEOTIDE SEQUENCE [LARGE SCALE GENOMIC DNA]</scope>
    <source>
        <strain evidence="3 4">SCA</strain>
    </source>
</reference>
<comment type="similarity">
    <text evidence="1">Belongs to the UPF0597 family.</text>
</comment>
<dbReference type="Pfam" id="PF03313">
    <property type="entry name" value="SDH_alpha"/>
    <property type="match status" value="1"/>
</dbReference>
<dbReference type="InterPro" id="IPR005130">
    <property type="entry name" value="Ser_deHydtase-like_asu"/>
</dbReference>
<protein>
    <recommendedName>
        <fullName evidence="1">UPF0597 protein SAMN05446037_103036</fullName>
    </recommendedName>
</protein>
<dbReference type="RefSeq" id="WP_089284731.1">
    <property type="nucleotide sequence ID" value="NZ_FZOJ01000030.1"/>
</dbReference>
<dbReference type="PANTHER" id="PTHR30501">
    <property type="entry name" value="UPF0597 PROTEIN YHAM"/>
    <property type="match status" value="1"/>
</dbReference>
<dbReference type="Proteomes" id="UP000198304">
    <property type="component" value="Unassembled WGS sequence"/>
</dbReference>